<dbReference type="NCBIfam" id="TIGR04256">
    <property type="entry name" value="GxxExxY"/>
    <property type="match status" value="1"/>
</dbReference>
<sequence>MIYPNESYEIIGAAMKVHSIMGPGFTEKVYQEALALEFQERCIPFKREVEIHASYKGITLAGTFIPDFICYDKIIVELKAVRELDDVHRSQAINYAKIAGFQLALLINFGNSSLEYERFPVG</sequence>
<dbReference type="RefSeq" id="WP_176757032.1">
    <property type="nucleotide sequence ID" value="NZ_CP091790.1"/>
</dbReference>
<dbReference type="AlphaFoldDB" id="A0A1H0JKB2"/>
<accession>A0A1H0JKB2</accession>
<proteinExistence type="predicted"/>
<gene>
    <name evidence="1" type="ORF">SAMN04487900_1208</name>
</gene>
<evidence type="ECO:0000313" key="2">
    <source>
        <dbReference type="Proteomes" id="UP000199134"/>
    </source>
</evidence>
<dbReference type="EMBL" id="FNIW01000020">
    <property type="protein sequence ID" value="SDO43811.1"/>
    <property type="molecule type" value="Genomic_DNA"/>
</dbReference>
<dbReference type="InterPro" id="IPR026350">
    <property type="entry name" value="GxxExxY"/>
</dbReference>
<evidence type="ECO:0000313" key="1">
    <source>
        <dbReference type="EMBL" id="SDO43811.1"/>
    </source>
</evidence>
<dbReference type="Pfam" id="PF13366">
    <property type="entry name" value="PDDEXK_3"/>
    <property type="match status" value="1"/>
</dbReference>
<organism evidence="1 2">
    <name type="scientific">Prevotella communis</name>
    <dbReference type="NCBI Taxonomy" id="2913614"/>
    <lineage>
        <taxon>Bacteria</taxon>
        <taxon>Pseudomonadati</taxon>
        <taxon>Bacteroidota</taxon>
        <taxon>Bacteroidia</taxon>
        <taxon>Bacteroidales</taxon>
        <taxon>Prevotellaceae</taxon>
        <taxon>Prevotella</taxon>
    </lineage>
</organism>
<protein>
    <submittedName>
        <fullName evidence="1">GxxExxY protein</fullName>
    </submittedName>
</protein>
<name>A0A1H0JKB2_9BACT</name>
<reference evidence="2" key="1">
    <citation type="submission" date="2016-10" db="EMBL/GenBank/DDBJ databases">
        <authorList>
            <person name="de Groot N.N."/>
        </authorList>
    </citation>
    <scope>NUCLEOTIDE SEQUENCE [LARGE SCALE GENOMIC DNA]</scope>
    <source>
        <strain evidence="2">BP1-145</strain>
    </source>
</reference>
<comment type="caution">
    <text evidence="1">The sequence shown here is derived from an EMBL/GenBank/DDBJ whole genome shotgun (WGS) entry which is preliminary data.</text>
</comment>
<dbReference type="Proteomes" id="UP000199134">
    <property type="component" value="Unassembled WGS sequence"/>
</dbReference>